<dbReference type="PROSITE" id="PS00382">
    <property type="entry name" value="CLP_PROTEASE_HIS"/>
    <property type="match status" value="1"/>
</dbReference>
<dbReference type="RefSeq" id="WP_201329592.1">
    <property type="nucleotide sequence ID" value="NZ_AP023214.1"/>
</dbReference>
<protein>
    <recommendedName>
        <fullName evidence="7 12">ATP-dependent Clp protease proteolytic subunit</fullName>
        <ecNumber evidence="7 10">3.4.21.92</ecNumber>
    </recommendedName>
    <alternativeName>
        <fullName evidence="7">Endopeptidase Clp</fullName>
    </alternativeName>
</protein>
<sequence length="192" mass="21491">MTYVPTVIDKNIKGDRFMDLFSKMLKERVIFLNGAIDDNLSSIIVSQLLFLDSENNKDIILYINSPGGVVSSGLSIYDTIQFIKSDVSTICIGQAASMAAVLLSCGKKGKRFSFPNSRIMIHQPLGYAQGQASDIEIHAREVVKIKKILCEILSSHTNNNVEKIFKDTDRDNFMDCKKSLEYGIIDNVLFKK</sequence>
<evidence type="ECO:0000256" key="1">
    <source>
        <dbReference type="ARBA" id="ARBA00007039"/>
    </source>
</evidence>
<dbReference type="InterPro" id="IPR018215">
    <property type="entry name" value="ClpP_Ser_AS"/>
</dbReference>
<dbReference type="AlphaFoldDB" id="A0A7R6VYH0"/>
<evidence type="ECO:0000313" key="13">
    <source>
        <dbReference type="EMBL" id="BCG49304.1"/>
    </source>
</evidence>
<dbReference type="HAMAP" id="MF_00444">
    <property type="entry name" value="ClpP"/>
    <property type="match status" value="1"/>
</dbReference>
<evidence type="ECO:0000256" key="8">
    <source>
        <dbReference type="PROSITE-ProRule" id="PRU10085"/>
    </source>
</evidence>
<evidence type="ECO:0000256" key="10">
    <source>
        <dbReference type="RuleBase" id="RU000549"/>
    </source>
</evidence>
<keyword evidence="3 7" id="KW-0645">Protease</keyword>
<dbReference type="PROSITE" id="PS00381">
    <property type="entry name" value="CLP_PROTEASE_SER"/>
    <property type="match status" value="1"/>
</dbReference>
<dbReference type="CDD" id="cd07017">
    <property type="entry name" value="S14_ClpP_2"/>
    <property type="match status" value="1"/>
</dbReference>
<dbReference type="InterPro" id="IPR001907">
    <property type="entry name" value="ClpP"/>
</dbReference>
<proteinExistence type="inferred from homology"/>
<evidence type="ECO:0000256" key="11">
    <source>
        <dbReference type="RuleBase" id="RU000550"/>
    </source>
</evidence>
<dbReference type="EC" id="3.4.21.92" evidence="7 10"/>
<evidence type="ECO:0000313" key="14">
    <source>
        <dbReference type="Proteomes" id="UP000595596"/>
    </source>
</evidence>
<evidence type="ECO:0000256" key="7">
    <source>
        <dbReference type="HAMAP-Rule" id="MF_00444"/>
    </source>
</evidence>
<dbReference type="PANTHER" id="PTHR10381">
    <property type="entry name" value="ATP-DEPENDENT CLP PROTEASE PROTEOLYTIC SUBUNIT"/>
    <property type="match status" value="1"/>
</dbReference>
<dbReference type="Gene3D" id="3.90.226.10">
    <property type="entry name" value="2-enoyl-CoA Hydratase, Chain A, domain 1"/>
    <property type="match status" value="1"/>
</dbReference>
<dbReference type="Pfam" id="PF00574">
    <property type="entry name" value="CLP_protease"/>
    <property type="match status" value="1"/>
</dbReference>
<dbReference type="InterPro" id="IPR023562">
    <property type="entry name" value="ClpP/TepA"/>
</dbReference>
<dbReference type="GO" id="GO:0004176">
    <property type="term" value="F:ATP-dependent peptidase activity"/>
    <property type="evidence" value="ECO:0007669"/>
    <property type="project" value="InterPro"/>
</dbReference>
<dbReference type="PANTHER" id="PTHR10381:SF70">
    <property type="entry name" value="ATP-DEPENDENT CLP PROTEASE PROTEOLYTIC SUBUNIT"/>
    <property type="match status" value="1"/>
</dbReference>
<evidence type="ECO:0000256" key="12">
    <source>
        <dbReference type="RuleBase" id="RU003567"/>
    </source>
</evidence>
<dbReference type="GO" id="GO:0051117">
    <property type="term" value="F:ATPase binding"/>
    <property type="evidence" value="ECO:0007669"/>
    <property type="project" value="TreeGrafter"/>
</dbReference>
<dbReference type="InterPro" id="IPR033135">
    <property type="entry name" value="ClpP_His_AS"/>
</dbReference>
<dbReference type="GO" id="GO:0009368">
    <property type="term" value="C:endopeptidase Clp complex"/>
    <property type="evidence" value="ECO:0007669"/>
    <property type="project" value="TreeGrafter"/>
</dbReference>
<feature type="active site" evidence="7 9">
    <location>
        <position position="122"/>
    </location>
</feature>
<dbReference type="NCBIfam" id="NF001368">
    <property type="entry name" value="PRK00277.1"/>
    <property type="match status" value="1"/>
</dbReference>
<evidence type="ECO:0000256" key="9">
    <source>
        <dbReference type="PROSITE-ProRule" id="PRU10086"/>
    </source>
</evidence>
<dbReference type="InterPro" id="IPR029045">
    <property type="entry name" value="ClpP/crotonase-like_dom_sf"/>
</dbReference>
<evidence type="ECO:0000256" key="6">
    <source>
        <dbReference type="ARBA" id="ARBA00034021"/>
    </source>
</evidence>
<evidence type="ECO:0000256" key="4">
    <source>
        <dbReference type="ARBA" id="ARBA00022801"/>
    </source>
</evidence>
<feature type="active site" description="Nucleophile" evidence="7">
    <location>
        <position position="97"/>
    </location>
</feature>
<reference evidence="13 14" key="1">
    <citation type="journal article" date="2020" name="Genome Biol. Evol.">
        <title>Comparative Genomics Underlines Multiple Roles of Profftella, an Obligate Symbiont of Psyllids: Providing Toxins, Vitamins, and Carotenoids.</title>
        <authorList>
            <person name="Nakabachi A."/>
            <person name="Piel J."/>
            <person name="Malenovsky I."/>
            <person name="Hirose Y."/>
        </authorList>
    </citation>
    <scope>NUCLEOTIDE SEQUENCE [LARGE SCALE GENOMIC DNA]</scope>
    <source>
        <strain evidence="13 14">Dco</strain>
    </source>
</reference>
<dbReference type="FunFam" id="3.90.226.10:FF:000001">
    <property type="entry name" value="ATP-dependent Clp protease proteolytic subunit"/>
    <property type="match status" value="1"/>
</dbReference>
<gene>
    <name evidence="7 13" type="primary">clpP</name>
    <name evidence="13" type="ORF">CRDco_0830</name>
</gene>
<evidence type="ECO:0000256" key="3">
    <source>
        <dbReference type="ARBA" id="ARBA00022670"/>
    </source>
</evidence>
<evidence type="ECO:0000256" key="2">
    <source>
        <dbReference type="ARBA" id="ARBA00022490"/>
    </source>
</evidence>
<organism evidence="13 14">
    <name type="scientific">Candidatus Carsonella ruddii</name>
    <name type="common">Diaphorina cf. continua</name>
    <dbReference type="NCBI Taxonomy" id="2661587"/>
    <lineage>
        <taxon>Bacteria</taxon>
        <taxon>Pseudomonadati</taxon>
        <taxon>Pseudomonadota</taxon>
        <taxon>Gammaproteobacteria</taxon>
        <taxon>Oceanospirillales</taxon>
        <taxon>Halomonadaceae</taxon>
        <taxon>Zymobacter group</taxon>
        <taxon>Candidatus Carsonella</taxon>
    </lineage>
</organism>
<dbReference type="KEGG" id="crr:CRDco_0830"/>
<dbReference type="GO" id="GO:0005737">
    <property type="term" value="C:cytoplasm"/>
    <property type="evidence" value="ECO:0007669"/>
    <property type="project" value="UniProtKB-SubCell"/>
</dbReference>
<dbReference type="Proteomes" id="UP000595596">
    <property type="component" value="Chromosome"/>
</dbReference>
<dbReference type="EMBL" id="AP023214">
    <property type="protein sequence ID" value="BCG49304.1"/>
    <property type="molecule type" value="Genomic_DNA"/>
</dbReference>
<dbReference type="NCBIfam" id="NF009205">
    <property type="entry name" value="PRK12553.1"/>
    <property type="match status" value="1"/>
</dbReference>
<name>A0A7R6VYH0_CARRU</name>
<dbReference type="SUPFAM" id="SSF52096">
    <property type="entry name" value="ClpP/crotonase"/>
    <property type="match status" value="1"/>
</dbReference>
<comment type="function">
    <text evidence="7 11">Cleaves peptides in various proteins in a process that requires ATP hydrolysis. Has a chymotrypsin-like activity. Plays a major role in the degradation of misfolded proteins.</text>
</comment>
<accession>A0A7R6VYH0</accession>
<keyword evidence="5 7" id="KW-0720">Serine protease</keyword>
<keyword evidence="14" id="KW-1185">Reference proteome</keyword>
<dbReference type="GO" id="GO:0006515">
    <property type="term" value="P:protein quality control for misfolded or incompletely synthesized proteins"/>
    <property type="evidence" value="ECO:0007669"/>
    <property type="project" value="TreeGrafter"/>
</dbReference>
<comment type="subcellular location">
    <subcellularLocation>
        <location evidence="7">Cytoplasm</location>
    </subcellularLocation>
</comment>
<comment type="similarity">
    <text evidence="1 7 12">Belongs to the peptidase S14 family.</text>
</comment>
<keyword evidence="2 7" id="KW-0963">Cytoplasm</keyword>
<keyword evidence="4 7" id="KW-0378">Hydrolase</keyword>
<dbReference type="PRINTS" id="PR00127">
    <property type="entry name" value="CLPPROTEASEP"/>
</dbReference>
<feature type="active site" evidence="8">
    <location>
        <position position="97"/>
    </location>
</feature>
<comment type="catalytic activity">
    <reaction evidence="6 7 9">
        <text>Hydrolysis of proteins to small peptides in the presence of ATP and magnesium. alpha-casein is the usual test substrate. In the absence of ATP, only oligopeptides shorter than five residues are hydrolyzed (such as succinyl-Leu-Tyr-|-NHMec, and Leu-Tyr-Leu-|-Tyr-Trp, in which cleavage of the -Tyr-|-Leu- and -Tyr-|-Trp bonds also occurs).</text>
        <dbReference type="EC" id="3.4.21.92"/>
    </reaction>
</comment>
<evidence type="ECO:0000256" key="5">
    <source>
        <dbReference type="ARBA" id="ARBA00022825"/>
    </source>
</evidence>
<comment type="subunit">
    <text evidence="7">Fourteen ClpP subunits assemble into 2 heptameric rings which stack back to back to give a disk-like structure with a central cavity, resembling the structure of eukaryotic proteasomes.</text>
</comment>
<dbReference type="GO" id="GO:0004252">
    <property type="term" value="F:serine-type endopeptidase activity"/>
    <property type="evidence" value="ECO:0007669"/>
    <property type="project" value="UniProtKB-UniRule"/>
</dbReference>